<dbReference type="AlphaFoldDB" id="A0A0F2DBW8"/>
<dbReference type="InterPro" id="IPR010982">
    <property type="entry name" value="Lambda_DNA-bd_dom_sf"/>
</dbReference>
<dbReference type="InterPro" id="IPR001387">
    <property type="entry name" value="Cro/C1-type_HTH"/>
</dbReference>
<dbReference type="GO" id="GO:0003677">
    <property type="term" value="F:DNA binding"/>
    <property type="evidence" value="ECO:0007669"/>
    <property type="project" value="UniProtKB-KW"/>
</dbReference>
<dbReference type="Pfam" id="PF01381">
    <property type="entry name" value="HTH_3"/>
    <property type="match status" value="1"/>
</dbReference>
<proteinExistence type="predicted"/>
<name>A0A0F2DBW8_STRMT</name>
<dbReference type="Proteomes" id="UP000033538">
    <property type="component" value="Unassembled WGS sequence"/>
</dbReference>
<reference evidence="3 4" key="1">
    <citation type="submission" date="2015-02" db="EMBL/GenBank/DDBJ databases">
        <title>Evolution of amylase-binding proteins of oral streptococcal species.</title>
        <authorList>
            <person name="Haase E.M."/>
        </authorList>
    </citation>
    <scope>NUCLEOTIDE SEQUENCE [LARGE SCALE GENOMIC DNA]</scope>
    <source>
        <strain evidence="3 4">OT25</strain>
    </source>
</reference>
<evidence type="ECO:0000313" key="4">
    <source>
        <dbReference type="Proteomes" id="UP000033538"/>
    </source>
</evidence>
<dbReference type="EMBL" id="JYGP01000002">
    <property type="protein sequence ID" value="KJQ68418.1"/>
    <property type="molecule type" value="Genomic_DNA"/>
</dbReference>
<protein>
    <submittedName>
        <fullName evidence="3">Transcriptional regulator</fullName>
    </submittedName>
</protein>
<dbReference type="SUPFAM" id="SSF47413">
    <property type="entry name" value="lambda repressor-like DNA-binding domains"/>
    <property type="match status" value="1"/>
</dbReference>
<dbReference type="PATRIC" id="fig|28037.212.peg.750"/>
<feature type="domain" description="HTH cro/C1-type" evidence="2">
    <location>
        <begin position="39"/>
        <end position="94"/>
    </location>
</feature>
<evidence type="ECO:0000256" key="1">
    <source>
        <dbReference type="ARBA" id="ARBA00023125"/>
    </source>
</evidence>
<sequence>MKKMKKLKSDKKVLTNKNNYGKLKLTKMKNAGDFLGNRIEEYRKPLGLSQHRLGKKIGISRISINKIETGKTTPTLKIANDIANALGVCIYQVFDLDGTGNYRCLNCNCGNI</sequence>
<evidence type="ECO:0000259" key="2">
    <source>
        <dbReference type="PROSITE" id="PS50943"/>
    </source>
</evidence>
<evidence type="ECO:0000313" key="3">
    <source>
        <dbReference type="EMBL" id="KJQ68418.1"/>
    </source>
</evidence>
<dbReference type="Gene3D" id="1.10.260.40">
    <property type="entry name" value="lambda repressor-like DNA-binding domains"/>
    <property type="match status" value="1"/>
</dbReference>
<dbReference type="PANTHER" id="PTHR46558">
    <property type="entry name" value="TRACRIPTIONAL REGULATORY PROTEIN-RELATED-RELATED"/>
    <property type="match status" value="1"/>
</dbReference>
<dbReference type="SMART" id="SM00530">
    <property type="entry name" value="HTH_XRE"/>
    <property type="match status" value="1"/>
</dbReference>
<organism evidence="3 4">
    <name type="scientific">Streptococcus mitis</name>
    <dbReference type="NCBI Taxonomy" id="28037"/>
    <lineage>
        <taxon>Bacteria</taxon>
        <taxon>Bacillati</taxon>
        <taxon>Bacillota</taxon>
        <taxon>Bacilli</taxon>
        <taxon>Lactobacillales</taxon>
        <taxon>Streptococcaceae</taxon>
        <taxon>Streptococcus</taxon>
        <taxon>Streptococcus mitis group</taxon>
    </lineage>
</organism>
<gene>
    <name evidence="3" type="ORF">TZ90_00784</name>
</gene>
<keyword evidence="1" id="KW-0238">DNA-binding</keyword>
<dbReference type="PROSITE" id="PS50943">
    <property type="entry name" value="HTH_CROC1"/>
    <property type="match status" value="1"/>
</dbReference>
<dbReference type="RefSeq" id="WP_235285505.1">
    <property type="nucleotide sequence ID" value="NZ_JASHBM010000007.1"/>
</dbReference>
<comment type="caution">
    <text evidence="3">The sequence shown here is derived from an EMBL/GenBank/DDBJ whole genome shotgun (WGS) entry which is preliminary data.</text>
</comment>
<accession>A0A0F2DBW8</accession>
<dbReference type="PANTHER" id="PTHR46558:SF4">
    <property type="entry name" value="DNA-BIDING PHAGE PROTEIN"/>
    <property type="match status" value="1"/>
</dbReference>
<dbReference type="CDD" id="cd00093">
    <property type="entry name" value="HTH_XRE"/>
    <property type="match status" value="1"/>
</dbReference>